<organism evidence="2 3">
    <name type="scientific">Halalkalicoccus tibetensis</name>
    <dbReference type="NCBI Taxonomy" id="175632"/>
    <lineage>
        <taxon>Archaea</taxon>
        <taxon>Methanobacteriati</taxon>
        <taxon>Methanobacteriota</taxon>
        <taxon>Stenosarchaea group</taxon>
        <taxon>Halobacteria</taxon>
        <taxon>Halobacteriales</taxon>
        <taxon>Halococcaceae</taxon>
        <taxon>Halalkalicoccus</taxon>
    </lineage>
</organism>
<dbReference type="Proteomes" id="UP001596312">
    <property type="component" value="Unassembled WGS sequence"/>
</dbReference>
<keyword evidence="1" id="KW-0472">Membrane</keyword>
<dbReference type="AlphaFoldDB" id="A0ABD5V5U6"/>
<evidence type="ECO:0000313" key="2">
    <source>
        <dbReference type="EMBL" id="MFC6905673.1"/>
    </source>
</evidence>
<keyword evidence="1" id="KW-0812">Transmembrane</keyword>
<proteinExistence type="predicted"/>
<accession>A0ABD5V5U6</accession>
<dbReference type="EMBL" id="JBHSXQ010000003">
    <property type="protein sequence ID" value="MFC6905673.1"/>
    <property type="molecule type" value="Genomic_DNA"/>
</dbReference>
<evidence type="ECO:0000313" key="3">
    <source>
        <dbReference type="Proteomes" id="UP001596312"/>
    </source>
</evidence>
<evidence type="ECO:0000256" key="1">
    <source>
        <dbReference type="SAM" id="Phobius"/>
    </source>
</evidence>
<protein>
    <submittedName>
        <fullName evidence="2">Uncharacterized protein</fullName>
    </submittedName>
</protein>
<dbReference type="RefSeq" id="WP_340604196.1">
    <property type="nucleotide sequence ID" value="NZ_JBBMXV010000003.1"/>
</dbReference>
<comment type="caution">
    <text evidence="2">The sequence shown here is derived from an EMBL/GenBank/DDBJ whole genome shotgun (WGS) entry which is preliminary data.</text>
</comment>
<sequence length="68" mass="7487">MTVQESGMERMDHTDWFLGMLVFLLAALVHEVGSGNTPMLIVVPLLAILYGLPVYFGLYTLSILTTDA</sequence>
<gene>
    <name evidence="2" type="ORF">ACFQGH_10755</name>
</gene>
<keyword evidence="1" id="KW-1133">Transmembrane helix</keyword>
<reference evidence="2 3" key="1">
    <citation type="journal article" date="2019" name="Int. J. Syst. Evol. Microbiol.">
        <title>The Global Catalogue of Microorganisms (GCM) 10K type strain sequencing project: providing services to taxonomists for standard genome sequencing and annotation.</title>
        <authorList>
            <consortium name="The Broad Institute Genomics Platform"/>
            <consortium name="The Broad Institute Genome Sequencing Center for Infectious Disease"/>
            <person name="Wu L."/>
            <person name="Ma J."/>
        </authorList>
    </citation>
    <scope>NUCLEOTIDE SEQUENCE [LARGE SCALE GENOMIC DNA]</scope>
    <source>
        <strain evidence="2 3">CGMCC 1.3240</strain>
    </source>
</reference>
<name>A0ABD5V5U6_9EURY</name>
<feature type="transmembrane region" description="Helical" evidence="1">
    <location>
        <begin position="39"/>
        <end position="64"/>
    </location>
</feature>
<feature type="transmembrane region" description="Helical" evidence="1">
    <location>
        <begin position="16"/>
        <end position="33"/>
    </location>
</feature>
<keyword evidence="3" id="KW-1185">Reference proteome</keyword>